<protein>
    <submittedName>
        <fullName evidence="9">Transient receptor potential cation channel subfamily A member 1</fullName>
    </submittedName>
</protein>
<feature type="repeat" description="ANK" evidence="8">
    <location>
        <begin position="319"/>
        <end position="351"/>
    </location>
</feature>
<feature type="repeat" description="ANK" evidence="8">
    <location>
        <begin position="423"/>
        <end position="455"/>
    </location>
</feature>
<feature type="repeat" description="ANK" evidence="8">
    <location>
        <begin position="459"/>
        <end position="491"/>
    </location>
</feature>
<dbReference type="GO" id="GO:0034220">
    <property type="term" value="P:monoatomic ion transmembrane transport"/>
    <property type="evidence" value="ECO:0007669"/>
    <property type="project" value="UniProtKB-KW"/>
</dbReference>
<dbReference type="GO" id="GO:1902495">
    <property type="term" value="C:transmembrane transporter complex"/>
    <property type="evidence" value="ECO:0007669"/>
    <property type="project" value="TreeGrafter"/>
</dbReference>
<keyword evidence="7" id="KW-0407">Ion channel</keyword>
<feature type="repeat" description="ANK" evidence="8">
    <location>
        <begin position="491"/>
        <end position="512"/>
    </location>
</feature>
<gene>
    <name evidence="9" type="ORF">BV898_19389</name>
</gene>
<keyword evidence="1" id="KW-0813">Transport</keyword>
<dbReference type="EMBL" id="MTYJ01000505">
    <property type="protein sequence ID" value="OWA55004.1"/>
    <property type="molecule type" value="Genomic_DNA"/>
</dbReference>
<dbReference type="InterPro" id="IPR002110">
    <property type="entry name" value="Ankyrin_rpt"/>
</dbReference>
<evidence type="ECO:0000256" key="3">
    <source>
        <dbReference type="ARBA" id="ARBA00022737"/>
    </source>
</evidence>
<organism evidence="9 10">
    <name type="scientific">Hypsibius exemplaris</name>
    <name type="common">Freshwater tardigrade</name>
    <dbReference type="NCBI Taxonomy" id="2072580"/>
    <lineage>
        <taxon>Eukaryota</taxon>
        <taxon>Metazoa</taxon>
        <taxon>Ecdysozoa</taxon>
        <taxon>Tardigrada</taxon>
        <taxon>Eutardigrada</taxon>
        <taxon>Parachela</taxon>
        <taxon>Hypsibioidea</taxon>
        <taxon>Hypsibiidae</taxon>
        <taxon>Hypsibius</taxon>
    </lineage>
</organism>
<dbReference type="PANTHER" id="PTHR47143:SF1">
    <property type="entry name" value="ION_TRANS DOMAIN-CONTAINING PROTEIN"/>
    <property type="match status" value="1"/>
</dbReference>
<evidence type="ECO:0000256" key="4">
    <source>
        <dbReference type="ARBA" id="ARBA00023043"/>
    </source>
</evidence>
<keyword evidence="6" id="KW-0325">Glycoprotein</keyword>
<accession>A0A9X6NKT0</accession>
<dbReference type="SUPFAM" id="SSF48403">
    <property type="entry name" value="Ankyrin repeat"/>
    <property type="match status" value="2"/>
</dbReference>
<dbReference type="InterPro" id="IPR052076">
    <property type="entry name" value="TRP_cation_channel"/>
</dbReference>
<reference evidence="10" key="1">
    <citation type="submission" date="2017-01" db="EMBL/GenBank/DDBJ databases">
        <title>Comparative genomics of anhydrobiosis in the tardigrade Hypsibius dujardini.</title>
        <authorList>
            <person name="Yoshida Y."/>
            <person name="Koutsovoulos G."/>
            <person name="Laetsch D."/>
            <person name="Stevens L."/>
            <person name="Kumar S."/>
            <person name="Horikawa D."/>
            <person name="Ishino K."/>
            <person name="Komine S."/>
            <person name="Tomita M."/>
            <person name="Blaxter M."/>
            <person name="Arakawa K."/>
        </authorList>
    </citation>
    <scope>NUCLEOTIDE SEQUENCE [LARGE SCALE GENOMIC DNA]</scope>
    <source>
        <strain evidence="10">Z151</strain>
    </source>
</reference>
<keyword evidence="5" id="KW-0406">Ion transport</keyword>
<dbReference type="Gene3D" id="1.25.40.20">
    <property type="entry name" value="Ankyrin repeat-containing domain"/>
    <property type="match status" value="5"/>
</dbReference>
<dbReference type="Proteomes" id="UP000192578">
    <property type="component" value="Unassembled WGS sequence"/>
</dbReference>
<dbReference type="OrthoDB" id="1661883at2759"/>
<dbReference type="Pfam" id="PF12796">
    <property type="entry name" value="Ank_2"/>
    <property type="match status" value="4"/>
</dbReference>
<comment type="caution">
    <text evidence="9">The sequence shown here is derived from an EMBL/GenBank/DDBJ whole genome shotgun (WGS) entry which is preliminary data.</text>
</comment>
<evidence type="ECO:0000313" key="10">
    <source>
        <dbReference type="Proteomes" id="UP000192578"/>
    </source>
</evidence>
<feature type="repeat" description="ANK" evidence="8">
    <location>
        <begin position="525"/>
        <end position="557"/>
    </location>
</feature>
<proteinExistence type="predicted"/>
<evidence type="ECO:0000256" key="8">
    <source>
        <dbReference type="PROSITE-ProRule" id="PRU00023"/>
    </source>
</evidence>
<name>A0A9X6NKT0_HYPEX</name>
<feature type="repeat" description="ANK" evidence="8">
    <location>
        <begin position="286"/>
        <end position="318"/>
    </location>
</feature>
<dbReference type="AlphaFoldDB" id="A0A9X6NKT0"/>
<keyword evidence="3" id="KW-0677">Repeat</keyword>
<sequence length="685" mass="75600">MEDERTHQPDTTSPLTWIFQKASHFSVDNIAAHTGIKKRTHCIFKPCGERSTPGISTEDLFQLIDDGNTSELDRWLGLHPELLEVRNDAGKTLLHHAAENGHTVAVDVLFQHGCDIKANGQFRKHTAPSGRAPEQEQTVAALIALRHTKSPDSAAAMRTSRHPCTLRCGTIPSPLWSGMKPIHYAARRAATAAMKFLISSSGIAKDVLLNLVDDESNTPLHWAVNNGDPETVRILIENGASLDAQMYDKSTPVHLACSQGLLSLVILMQAAVPQQFRKILEQKDTQGMTCLHRATMFNHVPVCEFLLQKGSDINEEDGEGRTALILASSRSSWAVQSLLLRNGADPSRHDIHGKNFLHYLISKNAAPDLCTETIKSVKNCHALLDQKDSDGCTPLHIAAQNGCLRSSSGLVRLGASISVKDRQMQSPLHFAAHFGRYNTVKRLLESDCGVNIINDSDNHGFTALHLAADNGHAKVVQLLMTKGALIHRDHEGRTPLHLAAAANYHETINVIVVHYAHLVDSVDKQGNTALHLAASHNSSRAVAYLLTAGASLTVNHLHQRASDVAIQRKHQETMLTMVAHKRWEEILSQQSSLYGWPILGLIEHLPEVMTAVLDRSLIRAPCHPLAKDYFIHFDFKLLEPKEKLKFSDEELSKSESLQDPDEPLLPFNYMVRQQALQAAVNNPGL</sequence>
<keyword evidence="2" id="KW-0716">Sensory transduction</keyword>
<dbReference type="PRINTS" id="PR01415">
    <property type="entry name" value="ANKYRIN"/>
</dbReference>
<evidence type="ECO:0000313" key="9">
    <source>
        <dbReference type="EMBL" id="OWA55004.1"/>
    </source>
</evidence>
<dbReference type="InterPro" id="IPR036770">
    <property type="entry name" value="Ankyrin_rpt-contain_sf"/>
</dbReference>
<keyword evidence="4 8" id="KW-0040">ANK repeat</keyword>
<evidence type="ECO:0000256" key="1">
    <source>
        <dbReference type="ARBA" id="ARBA00022448"/>
    </source>
</evidence>
<dbReference type="PROSITE" id="PS50297">
    <property type="entry name" value="ANK_REP_REGION"/>
    <property type="match status" value="8"/>
</dbReference>
<keyword evidence="10" id="KW-1185">Reference proteome</keyword>
<dbReference type="GO" id="GO:0022857">
    <property type="term" value="F:transmembrane transporter activity"/>
    <property type="evidence" value="ECO:0007669"/>
    <property type="project" value="TreeGrafter"/>
</dbReference>
<dbReference type="PROSITE" id="PS50088">
    <property type="entry name" value="ANK_REPEAT"/>
    <property type="match status" value="9"/>
</dbReference>
<feature type="repeat" description="ANK" evidence="8">
    <location>
        <begin position="215"/>
        <end position="247"/>
    </location>
</feature>
<dbReference type="SMART" id="SM00248">
    <property type="entry name" value="ANK"/>
    <property type="match status" value="12"/>
</dbReference>
<evidence type="ECO:0000256" key="7">
    <source>
        <dbReference type="ARBA" id="ARBA00023303"/>
    </source>
</evidence>
<dbReference type="Pfam" id="PF13606">
    <property type="entry name" value="Ank_3"/>
    <property type="match status" value="1"/>
</dbReference>
<evidence type="ECO:0000256" key="2">
    <source>
        <dbReference type="ARBA" id="ARBA00022606"/>
    </source>
</evidence>
<evidence type="ECO:0000256" key="6">
    <source>
        <dbReference type="ARBA" id="ARBA00023180"/>
    </source>
</evidence>
<evidence type="ECO:0000256" key="5">
    <source>
        <dbReference type="ARBA" id="ARBA00023065"/>
    </source>
</evidence>
<keyword evidence="9" id="KW-0675">Receptor</keyword>
<dbReference type="PANTHER" id="PTHR47143">
    <property type="entry name" value="TRANSIENT RECEPTOR POTENTIAL CATION CHANNEL PROTEIN PAINLESS"/>
    <property type="match status" value="1"/>
</dbReference>
<feature type="repeat" description="ANK" evidence="8">
    <location>
        <begin position="89"/>
        <end position="121"/>
    </location>
</feature>
<feature type="repeat" description="ANK" evidence="8">
    <location>
        <begin position="390"/>
        <end position="422"/>
    </location>
</feature>